<accession>A0A3B0XXB6</accession>
<proteinExistence type="predicted"/>
<reference evidence="1" key="1">
    <citation type="submission" date="2018-06" db="EMBL/GenBank/DDBJ databases">
        <authorList>
            <person name="Zhirakovskaya E."/>
        </authorList>
    </citation>
    <scope>NUCLEOTIDE SEQUENCE</scope>
</reference>
<organism evidence="1">
    <name type="scientific">hydrothermal vent metagenome</name>
    <dbReference type="NCBI Taxonomy" id="652676"/>
    <lineage>
        <taxon>unclassified sequences</taxon>
        <taxon>metagenomes</taxon>
        <taxon>ecological metagenomes</taxon>
    </lineage>
</organism>
<name>A0A3B0XXB6_9ZZZZ</name>
<evidence type="ECO:0000313" key="1">
    <source>
        <dbReference type="EMBL" id="VAW68783.1"/>
    </source>
</evidence>
<dbReference type="AlphaFoldDB" id="A0A3B0XXB6"/>
<dbReference type="EMBL" id="UOFI01000138">
    <property type="protein sequence ID" value="VAW68783.1"/>
    <property type="molecule type" value="Genomic_DNA"/>
</dbReference>
<gene>
    <name evidence="1" type="ORF">MNBD_GAMMA09-3615</name>
</gene>
<sequence>MVCKKANTNGSQLSSPHFYDFLLEQLERKGFNHHRMYPVIDKVALRIKDKVLNTALSIHHKVGNCSD</sequence>
<protein>
    <submittedName>
        <fullName evidence="1">Uncharacterized protein</fullName>
    </submittedName>
</protein>